<reference evidence="7" key="1">
    <citation type="journal article" date="2018" name="Nature">
        <title>The evolutionary history of vertebrate RNA viruses.</title>
        <authorList>
            <person name="Shi M."/>
            <person name="Lin X.D."/>
            <person name="Chen X."/>
            <person name="Tian J.H."/>
            <person name="Chen L.J."/>
            <person name="Li K."/>
            <person name="Wang W."/>
            <person name="Eden J.S."/>
            <person name="Shen J.J."/>
            <person name="Liu L."/>
            <person name="Holmes E.C."/>
            <person name="Zhang Y.Z."/>
        </authorList>
    </citation>
    <scope>NUCLEOTIDE SEQUENCE</scope>
    <source>
        <strain evidence="7">XYHYC192174</strain>
    </source>
</reference>
<dbReference type="Gene3D" id="2.40.10.10">
    <property type="entry name" value="Trypsin-like serine proteases"/>
    <property type="match status" value="1"/>
</dbReference>
<dbReference type="GO" id="GO:0016787">
    <property type="term" value="F:hydrolase activity"/>
    <property type="evidence" value="ECO:0007669"/>
    <property type="project" value="UniProtKB-KW"/>
</dbReference>
<accession>A0A2P1GME2</accession>
<keyword evidence="6" id="KW-1133">Transmembrane helix</keyword>
<dbReference type="InterPro" id="IPR009003">
    <property type="entry name" value="Peptidase_S1_PA"/>
</dbReference>
<dbReference type="InterPro" id="IPR043504">
    <property type="entry name" value="Peptidase_S1_PA_chymotrypsin"/>
</dbReference>
<evidence type="ECO:0000313" key="7">
    <source>
        <dbReference type="EMBL" id="AVM87152.1"/>
    </source>
</evidence>
<feature type="region of interest" description="Disordered" evidence="5">
    <location>
        <begin position="854"/>
        <end position="877"/>
    </location>
</feature>
<keyword evidence="1" id="KW-0378">Hydrolase</keyword>
<feature type="transmembrane region" description="Helical" evidence="6">
    <location>
        <begin position="398"/>
        <end position="418"/>
    </location>
</feature>
<evidence type="ECO:0000256" key="1">
    <source>
        <dbReference type="ARBA" id="ARBA00022801"/>
    </source>
</evidence>
<dbReference type="SUPFAM" id="SSF50494">
    <property type="entry name" value="Trypsin-like serine proteases"/>
    <property type="match status" value="1"/>
</dbReference>
<comment type="catalytic activity">
    <reaction evidence="3">
        <text>RNA(n) + a ribonucleoside 5'-triphosphate = RNA(n+1) + diphosphate</text>
        <dbReference type="Rhea" id="RHEA:21248"/>
        <dbReference type="Rhea" id="RHEA-COMP:14527"/>
        <dbReference type="Rhea" id="RHEA-COMP:17342"/>
        <dbReference type="ChEBI" id="CHEBI:33019"/>
        <dbReference type="ChEBI" id="CHEBI:61557"/>
        <dbReference type="ChEBI" id="CHEBI:140395"/>
    </reaction>
</comment>
<feature type="region of interest" description="Disordered" evidence="5">
    <location>
        <begin position="787"/>
        <end position="806"/>
    </location>
</feature>
<evidence type="ECO:0000256" key="2">
    <source>
        <dbReference type="ARBA" id="ARBA00045910"/>
    </source>
</evidence>
<comment type="function">
    <text evidence="2">Responsible for the cleavage of the polyprotein into functional products.</text>
</comment>
<evidence type="ECO:0000256" key="6">
    <source>
        <dbReference type="SAM" id="Phobius"/>
    </source>
</evidence>
<keyword evidence="6" id="KW-0472">Membrane</keyword>
<organism evidence="7">
    <name type="scientific">Wenling rattails astrovirus 4</name>
    <dbReference type="NCBI Taxonomy" id="2116138"/>
    <lineage>
        <taxon>Viruses</taxon>
        <taxon>Riboviria</taxon>
        <taxon>Orthornavirae</taxon>
        <taxon>Pisuviricota</taxon>
        <taxon>Stelpaviricetes</taxon>
        <taxon>Stellavirales</taxon>
        <taxon>Astroviridae</taxon>
    </lineage>
</organism>
<feature type="coiled-coil region" evidence="4">
    <location>
        <begin position="734"/>
        <end position="761"/>
    </location>
</feature>
<feature type="transmembrane region" description="Helical" evidence="6">
    <location>
        <begin position="322"/>
        <end position="341"/>
    </location>
</feature>
<name>A0A2P1GME2_9VIRU</name>
<evidence type="ECO:0000256" key="5">
    <source>
        <dbReference type="SAM" id="MobiDB-lite"/>
    </source>
</evidence>
<evidence type="ECO:0000256" key="3">
    <source>
        <dbReference type="ARBA" id="ARBA00047383"/>
    </source>
</evidence>
<keyword evidence="6" id="KW-0812">Transmembrane</keyword>
<feature type="compositionally biased region" description="Basic and acidic residues" evidence="5">
    <location>
        <begin position="864"/>
        <end position="875"/>
    </location>
</feature>
<evidence type="ECO:0000256" key="4">
    <source>
        <dbReference type="SAM" id="Coils"/>
    </source>
</evidence>
<feature type="transmembrane region" description="Helical" evidence="6">
    <location>
        <begin position="367"/>
        <end position="391"/>
    </location>
</feature>
<proteinExistence type="predicted"/>
<sequence length="1047" mass="116199">MNGLDKQNNDSSDNESYRTPLTPVYYVSEGVTASRHAKSDQVLIGTEENCWFIQAGVISKKIIYRNGKTIVKAATAIDRVKYHRYVKMAGVDKPTKPSREIPAMVSDLQRLRDLRDKWQEEEEKGKRTPNPFASLDKRYKRMNFSLTGAKKTILCVLGAILLFSMFKTSSAVLVKAPCQDLDVTTPQRGNYNMVMMCNKFNCTVTSTLKAFRLAWTQPNTPTPKGVFGNLTNKEQSQWTYKLMQLGGLHRCRYADIEPSPFPEAAGFTPLPEATWSDWFGNATLNFTRWCEGVFKSTDDDTPGYIPSPGLLVRFGIESFKWMFNYGVFGIVAWIFQAYLAVVESPQALPWWKLVLGIPSVMAKREGFLVFTVSHYMTSFAGYITGLSYVLACGGPEGVGYALLLVTASMVVNVLYFTIIPQYALQDNVYVPRPLTGQFGITMSEHAVTYGLVLGATIIQHSPTTAVGIAIVVCIGASMICPASSQEQVIYIQDGSKKRRVTVYPKEKSRMGPFYNFQAKQAGSRVTPAMFRNTRVCTDTGSQSQAFMHNAKMYVIAHGWVGAPHVKGHDGEPENVALTGKHEDIPLNVDQGLKVYNCPQALAGKSSPRGPADDGWHTTVIAGSKGPNAYTFWGTWNGQQLTGLTHNEPGMSGAPVYDGEGRLVAVHVGGTGQLGVMLRFPETVVPRSGKSVEKVAETLSSTVVDTSPVDQCVPILEKGTGIDQGVLLLEIAQSLATLTSKVDALQGENASLQMQMTEQKRVWTETEYHRLQNEGFTREELRNLARERMTNTREPDSDTDVSSDSSCGYQGRRYDEFEYENFGYEEQKKKRKGKKTVSYADQSLLDQIKKLIAGPIVKDGPQETAPEKPKPQKEKGGNAYKTFCAKKGRNGRKGKPARCYDITCQKFHVPCKMTRLECSKTSKDQGGPCNGRHLAATMDEMRLEEEVYMDQCLCVTYDDQRTRGPPVTMKCGLKTTSPPGHVRFAAGSCDCTKDTYDPYHCPGLDDHTKCKHWYCGNLAAQTEGVCKDRSCKNDFCKLPFGVEREMIA</sequence>
<protein>
    <submittedName>
        <fullName evidence="7">ORF1a</fullName>
    </submittedName>
</protein>
<dbReference type="EMBL" id="MG599897">
    <property type="protein sequence ID" value="AVM87152.1"/>
    <property type="molecule type" value="Genomic_RNA"/>
</dbReference>
<keyword evidence="4" id="KW-0175">Coiled coil</keyword>